<evidence type="ECO:0000313" key="3">
    <source>
        <dbReference type="Proteomes" id="UP000028725"/>
    </source>
</evidence>
<reference evidence="2 3" key="1">
    <citation type="submission" date="2014-04" db="EMBL/GenBank/DDBJ databases">
        <title>Genome assembly of Hyalangium minutum DSM 14724.</title>
        <authorList>
            <person name="Sharma G."/>
            <person name="Subramanian S."/>
        </authorList>
    </citation>
    <scope>NUCLEOTIDE SEQUENCE [LARGE SCALE GENOMIC DNA]</scope>
    <source>
        <strain evidence="2 3">DSM 14724</strain>
    </source>
</reference>
<protein>
    <submittedName>
        <fullName evidence="2">Uncharacterized protein</fullName>
    </submittedName>
</protein>
<sequence>MNSKPFGNTQYKWRPIQPKKMGNPVSKVTLVAGKRIGGALRAEQARQQKRRDTRR</sequence>
<gene>
    <name evidence="2" type="ORF">DB31_3831</name>
</gene>
<dbReference type="STRING" id="394096.DB31_3831"/>
<feature type="compositionally biased region" description="Polar residues" evidence="1">
    <location>
        <begin position="1"/>
        <end position="11"/>
    </location>
</feature>
<evidence type="ECO:0000313" key="2">
    <source>
        <dbReference type="EMBL" id="KFE62717.1"/>
    </source>
</evidence>
<proteinExistence type="predicted"/>
<dbReference type="EMBL" id="JMCB01000020">
    <property type="protein sequence ID" value="KFE62717.1"/>
    <property type="molecule type" value="Genomic_DNA"/>
</dbReference>
<dbReference type="RefSeq" id="WP_157232354.1">
    <property type="nucleotide sequence ID" value="NZ_JMCB01000020.1"/>
</dbReference>
<keyword evidence="3" id="KW-1185">Reference proteome</keyword>
<dbReference type="AlphaFoldDB" id="A0A085W4V4"/>
<organism evidence="2 3">
    <name type="scientific">Hyalangium minutum</name>
    <dbReference type="NCBI Taxonomy" id="394096"/>
    <lineage>
        <taxon>Bacteria</taxon>
        <taxon>Pseudomonadati</taxon>
        <taxon>Myxococcota</taxon>
        <taxon>Myxococcia</taxon>
        <taxon>Myxococcales</taxon>
        <taxon>Cystobacterineae</taxon>
        <taxon>Archangiaceae</taxon>
        <taxon>Hyalangium</taxon>
    </lineage>
</organism>
<dbReference type="OrthoDB" id="5521956at2"/>
<comment type="caution">
    <text evidence="2">The sequence shown here is derived from an EMBL/GenBank/DDBJ whole genome shotgun (WGS) entry which is preliminary data.</text>
</comment>
<dbReference type="Proteomes" id="UP000028725">
    <property type="component" value="Unassembled WGS sequence"/>
</dbReference>
<evidence type="ECO:0000256" key="1">
    <source>
        <dbReference type="SAM" id="MobiDB-lite"/>
    </source>
</evidence>
<feature type="region of interest" description="Disordered" evidence="1">
    <location>
        <begin position="1"/>
        <end position="24"/>
    </location>
</feature>
<name>A0A085W4V4_9BACT</name>
<accession>A0A085W4V4</accession>